<name>A0A0M6XRJ6_9RHOB</name>
<evidence type="ECO:0000313" key="2">
    <source>
        <dbReference type="EMBL" id="CTQ33700.1"/>
    </source>
</evidence>
<reference evidence="2 3" key="1">
    <citation type="submission" date="2015-07" db="EMBL/GenBank/DDBJ databases">
        <authorList>
            <person name="Noorani M."/>
        </authorList>
    </citation>
    <scope>NUCLEOTIDE SEQUENCE [LARGE SCALE GENOMIC DNA]</scope>
    <source>
        <strain evidence="2 3">CECT 5088</strain>
    </source>
</reference>
<gene>
    <name evidence="2" type="ORF">JAN5088_02485</name>
</gene>
<evidence type="ECO:0000256" key="1">
    <source>
        <dbReference type="SAM" id="Phobius"/>
    </source>
</evidence>
<feature type="transmembrane region" description="Helical" evidence="1">
    <location>
        <begin position="37"/>
        <end position="56"/>
    </location>
</feature>
<organism evidence="2 3">
    <name type="scientific">Jannaschia rubra</name>
    <dbReference type="NCBI Taxonomy" id="282197"/>
    <lineage>
        <taxon>Bacteria</taxon>
        <taxon>Pseudomonadati</taxon>
        <taxon>Pseudomonadota</taxon>
        <taxon>Alphaproteobacteria</taxon>
        <taxon>Rhodobacterales</taxon>
        <taxon>Roseobacteraceae</taxon>
        <taxon>Jannaschia</taxon>
    </lineage>
</organism>
<protein>
    <submittedName>
        <fullName evidence="2">Uncharacterized protein</fullName>
    </submittedName>
</protein>
<feature type="transmembrane region" description="Helical" evidence="1">
    <location>
        <begin position="12"/>
        <end position="31"/>
    </location>
</feature>
<dbReference type="Proteomes" id="UP000048908">
    <property type="component" value="Unassembled WGS sequence"/>
</dbReference>
<keyword evidence="3" id="KW-1185">Reference proteome</keyword>
<keyword evidence="1" id="KW-0812">Transmembrane</keyword>
<dbReference type="AlphaFoldDB" id="A0A0M6XRJ6"/>
<keyword evidence="1" id="KW-0472">Membrane</keyword>
<proteinExistence type="predicted"/>
<keyword evidence="1" id="KW-1133">Transmembrane helix</keyword>
<evidence type="ECO:0000313" key="3">
    <source>
        <dbReference type="Proteomes" id="UP000048908"/>
    </source>
</evidence>
<accession>A0A0M6XRJ6</accession>
<sequence>MIRPEVARMLTRWREALIGALAVATGSVLWFSSSGLIALFGAVAFAVGAVLLLSGVRHALFHSAITAPGVVEVDEGRITYMGPILGGMVALDDITEITFRRTAQGEAFWRLSHIAGRPMVIPEGAAGADLLLDALAPLPGLDTGAMVRAVRGQGPATITVWRRRPLRALT</sequence>
<dbReference type="EMBL" id="CXPG01000020">
    <property type="protein sequence ID" value="CTQ33700.1"/>
    <property type="molecule type" value="Genomic_DNA"/>
</dbReference>
<dbReference type="RefSeq" id="WP_055683081.1">
    <property type="nucleotide sequence ID" value="NZ_CXPG01000020.1"/>
</dbReference>
<dbReference type="OrthoDB" id="7851333at2"/>
<dbReference type="STRING" id="282197.SAMN04488517_102533"/>